<dbReference type="PANTHER" id="PTHR30250:SF11">
    <property type="entry name" value="O-ANTIGEN TRANSPORTER-RELATED"/>
    <property type="match status" value="1"/>
</dbReference>
<evidence type="ECO:0000256" key="6">
    <source>
        <dbReference type="SAM" id="Phobius"/>
    </source>
</evidence>
<proteinExistence type="predicted"/>
<accession>G9WT24</accession>
<feature type="transmembrane region" description="Helical" evidence="6">
    <location>
        <begin position="37"/>
        <end position="57"/>
    </location>
</feature>
<name>G9WT24_9FIRM</name>
<protein>
    <recommendedName>
        <fullName evidence="9">Polysaccharide biosynthesis protein C-terminal domain-containing protein</fullName>
    </recommendedName>
</protein>
<reference evidence="7 8" key="1">
    <citation type="submission" date="2011-08" db="EMBL/GenBank/DDBJ databases">
        <title>The Genome Sequence of Oribacterium sp. ACB7.</title>
        <authorList>
            <consortium name="The Broad Institute Genome Sequencing Platform"/>
            <person name="Earl A."/>
            <person name="Ward D."/>
            <person name="Feldgarden M."/>
            <person name="Gevers D."/>
            <person name="Sizova M."/>
            <person name="Hazen A."/>
            <person name="Epstein S."/>
            <person name="Young S.K."/>
            <person name="Zeng Q."/>
            <person name="Gargeya S."/>
            <person name="Fitzgerald M."/>
            <person name="Haas B."/>
            <person name="Abouelleil A."/>
            <person name="Alvarado L."/>
            <person name="Arachchi H.M."/>
            <person name="Berlin A."/>
            <person name="Brown A."/>
            <person name="Chapman S.B."/>
            <person name="Chen Z."/>
            <person name="Dunbar C."/>
            <person name="Freedman E."/>
            <person name="Gearin G."/>
            <person name="Gellesch M."/>
            <person name="Goldberg J."/>
            <person name="Griggs A."/>
            <person name="Gujja S."/>
            <person name="Heiman D."/>
            <person name="Howarth C."/>
            <person name="Larson L."/>
            <person name="Lui A."/>
            <person name="MacDonald P.J.P."/>
            <person name="Montmayeur A."/>
            <person name="Murphy C."/>
            <person name="Neiman D."/>
            <person name="Pearson M."/>
            <person name="Priest M."/>
            <person name="Roberts A."/>
            <person name="Saif S."/>
            <person name="Shea T."/>
            <person name="Shenoy N."/>
            <person name="Sisk P."/>
            <person name="Stolte C."/>
            <person name="Sykes S."/>
            <person name="Wortman J."/>
            <person name="Nusbaum C."/>
            <person name="Birren B."/>
        </authorList>
    </citation>
    <scope>NUCLEOTIDE SEQUENCE [LARGE SCALE GENOMIC DNA]</scope>
    <source>
        <strain evidence="7 8">ACB7</strain>
    </source>
</reference>
<evidence type="ECO:0000256" key="1">
    <source>
        <dbReference type="ARBA" id="ARBA00004651"/>
    </source>
</evidence>
<evidence type="ECO:0000256" key="2">
    <source>
        <dbReference type="ARBA" id="ARBA00022475"/>
    </source>
</evidence>
<feature type="transmembrane region" description="Helical" evidence="6">
    <location>
        <begin position="107"/>
        <end position="123"/>
    </location>
</feature>
<comment type="subcellular location">
    <subcellularLocation>
        <location evidence="1">Cell membrane</location>
        <topology evidence="1">Multi-pass membrane protein</topology>
    </subcellularLocation>
</comment>
<keyword evidence="3 6" id="KW-0812">Transmembrane</keyword>
<feature type="transmembrane region" description="Helical" evidence="6">
    <location>
        <begin position="292"/>
        <end position="314"/>
    </location>
</feature>
<gene>
    <name evidence="7" type="ORF">HMPREF9624_00058</name>
</gene>
<organism evidence="7 8">
    <name type="scientific">Oribacterium asaccharolyticum ACB7</name>
    <dbReference type="NCBI Taxonomy" id="796944"/>
    <lineage>
        <taxon>Bacteria</taxon>
        <taxon>Bacillati</taxon>
        <taxon>Bacillota</taxon>
        <taxon>Clostridia</taxon>
        <taxon>Lachnospirales</taxon>
        <taxon>Lachnospiraceae</taxon>
        <taxon>Oribacterium</taxon>
    </lineage>
</organism>
<feature type="transmembrane region" description="Helical" evidence="6">
    <location>
        <begin position="12"/>
        <end position="31"/>
    </location>
</feature>
<keyword evidence="2" id="KW-1003">Cell membrane</keyword>
<keyword evidence="5 6" id="KW-0472">Membrane</keyword>
<feature type="transmembrane region" description="Helical" evidence="6">
    <location>
        <begin position="207"/>
        <end position="226"/>
    </location>
</feature>
<feature type="transmembrane region" description="Helical" evidence="6">
    <location>
        <begin position="242"/>
        <end position="262"/>
    </location>
</feature>
<evidence type="ECO:0000256" key="3">
    <source>
        <dbReference type="ARBA" id="ARBA00022692"/>
    </source>
</evidence>
<keyword evidence="4 6" id="KW-1133">Transmembrane helix</keyword>
<feature type="transmembrane region" description="Helical" evidence="6">
    <location>
        <begin position="330"/>
        <end position="351"/>
    </location>
</feature>
<dbReference type="GO" id="GO:0005886">
    <property type="term" value="C:plasma membrane"/>
    <property type="evidence" value="ECO:0007669"/>
    <property type="project" value="UniProtKB-SubCell"/>
</dbReference>
<comment type="caution">
    <text evidence="7">The sequence shown here is derived from an EMBL/GenBank/DDBJ whole genome shotgun (WGS) entry which is preliminary data.</text>
</comment>
<dbReference type="PANTHER" id="PTHR30250">
    <property type="entry name" value="PST FAMILY PREDICTED COLANIC ACID TRANSPORTER"/>
    <property type="match status" value="1"/>
</dbReference>
<sequence length="413" mass="47369">MENDVLWNALGSMMYALASMILAFFVLRLLGEKEGGIFGFGYSTLGQQFFILAYFGIRPFHITDMRGEFSFREYLGFRNLSTALSVFIALLFLLYQYLEGNYTAEKSAILFFLCLYKILDGYVDVYESELQRRGKLYKTGQSLFFRTLFAVVLLLITLLLTKNLFLGVILMNLCQLFCFYFFCLSPLKKTVAIGEERRFSFEAGKRLIMESFFLFISVFLDFYVFSSSKYAVDAVMGSSFSGIYNLLFMPSNFIYLLANFIIRPALPRLAALWQEGKTGDFRKEEGSLMKKVLLLSFVLLILAVLLSPLALWILERLLGETFYGKMTAERFSFCLLILGGCFYALANLEYYLLVTKRRQKKIFAGYLIASVLSFLTADYMLESGGFFFGSLQFAGMMLFLFLFFFLSEKTGKG</sequence>
<dbReference type="EMBL" id="AFZD01000012">
    <property type="protein sequence ID" value="EHL12856.1"/>
    <property type="molecule type" value="Genomic_DNA"/>
</dbReference>
<evidence type="ECO:0000313" key="7">
    <source>
        <dbReference type="EMBL" id="EHL12856.1"/>
    </source>
</evidence>
<dbReference type="AlphaFoldDB" id="G9WT24"/>
<feature type="transmembrane region" description="Helical" evidence="6">
    <location>
        <begin position="143"/>
        <end position="160"/>
    </location>
</feature>
<keyword evidence="8" id="KW-1185">Reference proteome</keyword>
<evidence type="ECO:0000313" key="8">
    <source>
        <dbReference type="Proteomes" id="UP000003527"/>
    </source>
</evidence>
<dbReference type="HOGENOM" id="CLU_032713_0_0_9"/>
<evidence type="ECO:0000256" key="5">
    <source>
        <dbReference type="ARBA" id="ARBA00023136"/>
    </source>
</evidence>
<dbReference type="Proteomes" id="UP000003527">
    <property type="component" value="Unassembled WGS sequence"/>
</dbReference>
<dbReference type="PATRIC" id="fig|796944.3.peg.765"/>
<feature type="transmembrane region" description="Helical" evidence="6">
    <location>
        <begin position="77"/>
        <end position="95"/>
    </location>
</feature>
<evidence type="ECO:0000256" key="4">
    <source>
        <dbReference type="ARBA" id="ARBA00022989"/>
    </source>
</evidence>
<dbReference type="InterPro" id="IPR050833">
    <property type="entry name" value="Poly_Biosynth_Transport"/>
</dbReference>
<evidence type="ECO:0008006" key="9">
    <source>
        <dbReference type="Google" id="ProtNLM"/>
    </source>
</evidence>
<feature type="transmembrane region" description="Helical" evidence="6">
    <location>
        <begin position="387"/>
        <end position="406"/>
    </location>
</feature>
<feature type="transmembrane region" description="Helical" evidence="6">
    <location>
        <begin position="166"/>
        <end position="187"/>
    </location>
</feature>
<feature type="transmembrane region" description="Helical" evidence="6">
    <location>
        <begin position="363"/>
        <end position="381"/>
    </location>
</feature>